<dbReference type="Proteomes" id="UP000094669">
    <property type="component" value="Unassembled WGS sequence"/>
</dbReference>
<dbReference type="PANTHER" id="PTHR36194">
    <property type="entry name" value="S-LAYER-LIKE PROTEIN"/>
    <property type="match status" value="1"/>
</dbReference>
<name>A0ABX4YJH4_9LEPT</name>
<organism evidence="2 3">
    <name type="scientific">Leptospira inadai serovar Lyme</name>
    <dbReference type="NCBI Taxonomy" id="293084"/>
    <lineage>
        <taxon>Bacteria</taxon>
        <taxon>Pseudomonadati</taxon>
        <taxon>Spirochaetota</taxon>
        <taxon>Spirochaetia</taxon>
        <taxon>Leptospirales</taxon>
        <taxon>Leptospiraceae</taxon>
        <taxon>Leptospira</taxon>
    </lineage>
</organism>
<keyword evidence="3" id="KW-1185">Reference proteome</keyword>
<dbReference type="RefSeq" id="WP_010411790.1">
    <property type="nucleotide sequence ID" value="NZ_MCRM02000008.1"/>
</dbReference>
<protein>
    <submittedName>
        <fullName evidence="2">DUF4384 domain-containing protein</fullName>
    </submittedName>
</protein>
<reference evidence="2" key="1">
    <citation type="submission" date="2018-01" db="EMBL/GenBank/DDBJ databases">
        <title>Genomic characterization of Leptospira inadai serogroup Lyme isolated from captured rat in Brazil and comparative analysis with human reference strain.</title>
        <authorList>
            <person name="Moreno L.Z."/>
            <person name="Loureiro A.P."/>
            <person name="Miraglia F."/>
            <person name="Kremer F.S."/>
            <person name="Eslabao M.R."/>
            <person name="Dellagostin O.A."/>
            <person name="Lilenbaum W."/>
            <person name="Moreno A.M."/>
        </authorList>
    </citation>
    <scope>NUCLEOTIDE SEQUENCE [LARGE SCALE GENOMIC DNA]</scope>
    <source>
        <strain evidence="2">M34/99</strain>
    </source>
</reference>
<evidence type="ECO:0000313" key="3">
    <source>
        <dbReference type="Proteomes" id="UP000094669"/>
    </source>
</evidence>
<dbReference type="Gene3D" id="3.40.50.10610">
    <property type="entry name" value="ABC-type transport auxiliary lipoprotein component"/>
    <property type="match status" value="1"/>
</dbReference>
<evidence type="ECO:0000259" key="1">
    <source>
        <dbReference type="Pfam" id="PF14326"/>
    </source>
</evidence>
<proteinExistence type="predicted"/>
<evidence type="ECO:0000313" key="2">
    <source>
        <dbReference type="EMBL" id="PNV75167.1"/>
    </source>
</evidence>
<gene>
    <name evidence="2" type="ORF">BES34_009775</name>
</gene>
<dbReference type="PANTHER" id="PTHR36194:SF1">
    <property type="entry name" value="S-LAYER-LIKE PROTEIN"/>
    <property type="match status" value="1"/>
</dbReference>
<accession>A0ABX4YJH4</accession>
<comment type="caution">
    <text evidence="2">The sequence shown here is derived from an EMBL/GenBank/DDBJ whole genome shotgun (WGS) entry which is preliminary data.</text>
</comment>
<sequence length="343" mass="37997">MGSLLSISDSIREFADERYSLIKLNRIAAIGFSLAFQFSCATVAATLPAPTVQNKEIYTTNANVQFLEKYRVAILDSSDRAMPLEEELKDLLIKSGKVIVIDRKKTAEALNEITLSLEGIADKENAPKIGRLLSAQKLIQIKESGRKWSLELVDVQTSKIDFNRSFSEGGSQKVFQELVEFLSRNLLLRNLSGLRPKQSSIKVSLSSSRKLYKNNDPVSFEVRVSEDCYLYLILLQSDGESILLFPNDSSPSNFAKAGETILIPDGKSGYILAAGEPFGSDMIKAIASKKSLNLFDSTPVPGTPFGRIMNPFDVISRGIKKINTEIRDEDWNTAEITIQTEAD</sequence>
<dbReference type="Pfam" id="PF14326">
    <property type="entry name" value="DUF4384"/>
    <property type="match status" value="1"/>
</dbReference>
<dbReference type="EMBL" id="MCRM02000008">
    <property type="protein sequence ID" value="PNV75167.1"/>
    <property type="molecule type" value="Genomic_DNA"/>
</dbReference>
<feature type="domain" description="DUF4384" evidence="1">
    <location>
        <begin position="212"/>
        <end position="290"/>
    </location>
</feature>
<dbReference type="InterPro" id="IPR025493">
    <property type="entry name" value="DUF4384"/>
</dbReference>